<dbReference type="GO" id="GO:0006777">
    <property type="term" value="P:Mo-molybdopterin cofactor biosynthetic process"/>
    <property type="evidence" value="ECO:0007669"/>
    <property type="project" value="UniProtKB-UniRule"/>
</dbReference>
<evidence type="ECO:0000313" key="4">
    <source>
        <dbReference type="EMBL" id="GGP20310.1"/>
    </source>
</evidence>
<dbReference type="EMBL" id="BMNL01000002">
    <property type="protein sequence ID" value="GGP20310.1"/>
    <property type="molecule type" value="Genomic_DNA"/>
</dbReference>
<dbReference type="NCBIfam" id="TIGR00129">
    <property type="entry name" value="fdhD_narQ"/>
    <property type="match status" value="1"/>
</dbReference>
<keyword evidence="5" id="KW-1185">Reference proteome</keyword>
<keyword evidence="1 3" id="KW-0963">Cytoplasm</keyword>
<comment type="subcellular location">
    <subcellularLocation>
        <location evidence="3">Cytoplasm</location>
    </subcellularLocation>
</comment>
<name>A0A830GVC2_9CREN</name>
<dbReference type="OrthoDB" id="57189at2157"/>
<dbReference type="RefSeq" id="WP_188596138.1">
    <property type="nucleotide sequence ID" value="NZ_BMNL01000002.1"/>
</dbReference>
<comment type="similarity">
    <text evidence="3">Belongs to the FdhD family.</text>
</comment>
<dbReference type="GO" id="GO:0097163">
    <property type="term" value="F:sulfur carrier activity"/>
    <property type="evidence" value="ECO:0007669"/>
    <property type="project" value="UniProtKB-UniRule"/>
</dbReference>
<keyword evidence="2 3" id="KW-0501">Molybdenum cofactor biosynthesis</keyword>
<keyword evidence="4" id="KW-0808">Transferase</keyword>
<feature type="binding site" evidence="3">
    <location>
        <begin position="235"/>
        <end position="240"/>
    </location>
    <ligand>
        <name>Mo-bis(molybdopterin guanine dinucleotide)</name>
        <dbReference type="ChEBI" id="CHEBI:60539"/>
    </ligand>
</feature>
<dbReference type="PIRSF" id="PIRSF015626">
    <property type="entry name" value="FdhD"/>
    <property type="match status" value="1"/>
</dbReference>
<accession>A0A830GVC2</accession>
<protein>
    <recommendedName>
        <fullName evidence="3">Sulfur carrier protein FdhD</fullName>
    </recommendedName>
</protein>
<evidence type="ECO:0000313" key="5">
    <source>
        <dbReference type="Proteomes" id="UP000610960"/>
    </source>
</evidence>
<gene>
    <name evidence="3" type="primary">fdhD</name>
    <name evidence="4" type="ORF">GCM10007981_07870</name>
</gene>
<dbReference type="Pfam" id="PF02634">
    <property type="entry name" value="FdhD-NarQ"/>
    <property type="match status" value="1"/>
</dbReference>
<dbReference type="AlphaFoldDB" id="A0A830GVC2"/>
<evidence type="ECO:0000256" key="2">
    <source>
        <dbReference type="ARBA" id="ARBA00023150"/>
    </source>
</evidence>
<reference evidence="4" key="1">
    <citation type="journal article" date="2014" name="Int. J. Syst. Evol. Microbiol.">
        <title>Complete genome sequence of Corynebacterium casei LMG S-19264T (=DSM 44701T), isolated from a smear-ripened cheese.</title>
        <authorList>
            <consortium name="US DOE Joint Genome Institute (JGI-PGF)"/>
            <person name="Walter F."/>
            <person name="Albersmeier A."/>
            <person name="Kalinowski J."/>
            <person name="Ruckert C."/>
        </authorList>
    </citation>
    <scope>NUCLEOTIDE SEQUENCE</scope>
    <source>
        <strain evidence="4">JCM 10088</strain>
    </source>
</reference>
<sequence>MSERIRVLRYVEGKAFLDYDGIAVEEPLRLTIVHGGSHRTIYIMRTPIDDRELAVGFLFTQGIIGGLDDIEHIEESGNFMTIYLAKPFNLEREFMVNSSCGVCGAGSLPGLILGGGSIKVHSKVLIEMPRIMAARQRIFSETGGLHAAGAFNAYGDPLFVEEDVGRHNAVDKLIGKLLIAGIDPRSLILQVSGRVGYEIAEKAAIAGFPIISAISAPTTSAVQLCELAGISLVGFVRGSKLNVYSHPERIMDVPR</sequence>
<evidence type="ECO:0000256" key="3">
    <source>
        <dbReference type="HAMAP-Rule" id="MF_00187"/>
    </source>
</evidence>
<proteinExistence type="inferred from homology"/>
<dbReference type="Gene3D" id="3.10.20.10">
    <property type="match status" value="1"/>
</dbReference>
<feature type="active site" description="Cysteine persulfide intermediate" evidence="3">
    <location>
        <position position="100"/>
    </location>
</feature>
<dbReference type="PANTHER" id="PTHR30592">
    <property type="entry name" value="FORMATE DEHYDROGENASE"/>
    <property type="match status" value="1"/>
</dbReference>
<dbReference type="InterPro" id="IPR003786">
    <property type="entry name" value="FdhD"/>
</dbReference>
<dbReference type="HAMAP" id="MF_00187">
    <property type="entry name" value="FdhD"/>
    <property type="match status" value="1"/>
</dbReference>
<dbReference type="Gene3D" id="3.40.140.10">
    <property type="entry name" value="Cytidine Deaminase, domain 2"/>
    <property type="match status" value="1"/>
</dbReference>
<comment type="function">
    <text evidence="3">Required for formate dehydrogenase (FDH) activity. Acts as a sulfur carrier protein that transfers sulfur from IscS to the molybdenum cofactor prior to its insertion into FDH.</text>
</comment>
<dbReference type="GO" id="GO:0005737">
    <property type="term" value="C:cytoplasm"/>
    <property type="evidence" value="ECO:0007669"/>
    <property type="project" value="UniProtKB-SubCell"/>
</dbReference>
<reference evidence="4" key="2">
    <citation type="submission" date="2020-09" db="EMBL/GenBank/DDBJ databases">
        <authorList>
            <person name="Sun Q."/>
            <person name="Ohkuma M."/>
        </authorList>
    </citation>
    <scope>NUCLEOTIDE SEQUENCE</scope>
    <source>
        <strain evidence="4">JCM 10088</strain>
    </source>
</reference>
<comment type="caution">
    <text evidence="4">The sequence shown here is derived from an EMBL/GenBank/DDBJ whole genome shotgun (WGS) entry which is preliminary data.</text>
</comment>
<dbReference type="SUPFAM" id="SSF53927">
    <property type="entry name" value="Cytidine deaminase-like"/>
    <property type="match status" value="1"/>
</dbReference>
<dbReference type="Proteomes" id="UP000610960">
    <property type="component" value="Unassembled WGS sequence"/>
</dbReference>
<organism evidence="4 5">
    <name type="scientific">Thermocladium modestius</name>
    <dbReference type="NCBI Taxonomy" id="62609"/>
    <lineage>
        <taxon>Archaea</taxon>
        <taxon>Thermoproteota</taxon>
        <taxon>Thermoprotei</taxon>
        <taxon>Thermoproteales</taxon>
        <taxon>Thermoproteaceae</taxon>
        <taxon>Thermocladium</taxon>
    </lineage>
</organism>
<evidence type="ECO:0000256" key="1">
    <source>
        <dbReference type="ARBA" id="ARBA00022490"/>
    </source>
</evidence>
<dbReference type="InterPro" id="IPR016193">
    <property type="entry name" value="Cytidine_deaminase-like"/>
</dbReference>
<dbReference type="GO" id="GO:0016783">
    <property type="term" value="F:sulfurtransferase activity"/>
    <property type="evidence" value="ECO:0007669"/>
    <property type="project" value="InterPro"/>
</dbReference>
<dbReference type="PANTHER" id="PTHR30592:SF1">
    <property type="entry name" value="SULFUR CARRIER PROTEIN FDHD"/>
    <property type="match status" value="1"/>
</dbReference>